<gene>
    <name evidence="2" type="ORF">ESZ48_10315</name>
</gene>
<organism evidence="2 3">
    <name type="scientific">Gelidibacter gilvus</name>
    <dbReference type="NCBI Taxonomy" id="59602"/>
    <lineage>
        <taxon>Bacteria</taxon>
        <taxon>Pseudomonadati</taxon>
        <taxon>Bacteroidota</taxon>
        <taxon>Flavobacteriia</taxon>
        <taxon>Flavobacteriales</taxon>
        <taxon>Flavobacteriaceae</taxon>
        <taxon>Gelidibacter</taxon>
    </lineage>
</organism>
<evidence type="ECO:0008006" key="4">
    <source>
        <dbReference type="Google" id="ProtNLM"/>
    </source>
</evidence>
<name>A0A4Q0XF76_9FLAO</name>
<dbReference type="RefSeq" id="WP_129017353.1">
    <property type="nucleotide sequence ID" value="NZ_SDDZ01000005.1"/>
</dbReference>
<comment type="caution">
    <text evidence="2">The sequence shown here is derived from an EMBL/GenBank/DDBJ whole genome shotgun (WGS) entry which is preliminary data.</text>
</comment>
<feature type="signal peptide" evidence="1">
    <location>
        <begin position="1"/>
        <end position="19"/>
    </location>
</feature>
<proteinExistence type="predicted"/>
<sequence length="435" mass="48194">MIKKLVIVFIVVFAFQAQAQDGSASPYSFYGIGSLKFKGTVENRSMGGLSIFTDSIHVNFRNPSGYAGNNLKVWNNENRPVKFTVGGSSSHLNLKTEDDSQTANSTTFDYMALAVPMGKFGLGFGLVPYTSVGYKLESSNADGSLDQRFRGQGGLNKAFLGLGYQITPKLGVGVDASYNFGNIQNSALQFRYEDGQPLQYHSRENNRSNLSGINLNFGMNYKTMLTKKLQLTTALTYMPKSNINSDNERYFSSVVVDPFSNQEATISTIEADLESQNLRTTDLTLPSQISFGAGVGVPQKWFAGGEYTFQKTSEFDNPIFTIGNAEFVDASTIAVGGFYIPDYKSFSSYWKRIVYRAGVRFENTGLEINNQTINEFGMSFGIGLPVGADFFSNANIGFEFGKRGTTKANLIQENFMNLQISLSLNDRWFNKRKYN</sequence>
<dbReference type="SUPFAM" id="SSF56935">
    <property type="entry name" value="Porins"/>
    <property type="match status" value="1"/>
</dbReference>
<reference evidence="2 3" key="1">
    <citation type="submission" date="2019-01" db="EMBL/GenBank/DDBJ databases">
        <title>Genome sequence of the Antarctic species Gelidibacter gilvus ACAM 158(T).</title>
        <authorList>
            <person name="Bowman J.P."/>
        </authorList>
    </citation>
    <scope>NUCLEOTIDE SEQUENCE [LARGE SCALE GENOMIC DNA]</scope>
    <source>
        <strain evidence="2 3">IC158</strain>
    </source>
</reference>
<feature type="chain" id="PRO_5020879367" description="Long-subunit fatty acid transport protein" evidence="1">
    <location>
        <begin position="20"/>
        <end position="435"/>
    </location>
</feature>
<dbReference type="Proteomes" id="UP000289792">
    <property type="component" value="Unassembled WGS sequence"/>
</dbReference>
<accession>A0A4Q0XF76</accession>
<protein>
    <recommendedName>
        <fullName evidence="4">Long-subunit fatty acid transport protein</fullName>
    </recommendedName>
</protein>
<evidence type="ECO:0000313" key="3">
    <source>
        <dbReference type="Proteomes" id="UP000289792"/>
    </source>
</evidence>
<dbReference type="EMBL" id="SDDZ01000005">
    <property type="protein sequence ID" value="RXJ49837.1"/>
    <property type="molecule type" value="Genomic_DNA"/>
</dbReference>
<keyword evidence="3" id="KW-1185">Reference proteome</keyword>
<evidence type="ECO:0000256" key="1">
    <source>
        <dbReference type="SAM" id="SignalP"/>
    </source>
</evidence>
<dbReference type="OrthoDB" id="1491239at2"/>
<dbReference type="Gene3D" id="2.40.160.60">
    <property type="entry name" value="Outer membrane protein transport protein (OMPP1/FadL/TodX)"/>
    <property type="match status" value="1"/>
</dbReference>
<evidence type="ECO:0000313" key="2">
    <source>
        <dbReference type="EMBL" id="RXJ49837.1"/>
    </source>
</evidence>
<keyword evidence="1" id="KW-0732">Signal</keyword>
<dbReference type="AlphaFoldDB" id="A0A4Q0XF76"/>